<proteinExistence type="predicted"/>
<dbReference type="EMBL" id="LFZO01000308">
    <property type="protein sequence ID" value="KXT09770.1"/>
    <property type="molecule type" value="Genomic_DNA"/>
</dbReference>
<keyword evidence="1" id="KW-0732">Signal</keyword>
<feature type="signal peptide" evidence="1">
    <location>
        <begin position="1"/>
        <end position="23"/>
    </location>
</feature>
<gene>
    <name evidence="2" type="ORF">AC579_6153</name>
</gene>
<evidence type="ECO:0000313" key="2">
    <source>
        <dbReference type="EMBL" id="KXT09770.1"/>
    </source>
</evidence>
<accession>A0A139I4T4</accession>
<reference evidence="2 3" key="1">
    <citation type="submission" date="2015-07" db="EMBL/GenBank/DDBJ databases">
        <title>Comparative genomics of the Sigatoka disease complex on banana suggests a link between parallel evolutionary changes in Pseudocercospora fijiensis and Pseudocercospora eumusae and increased virulence on the banana host.</title>
        <authorList>
            <person name="Chang T.-C."/>
            <person name="Salvucci A."/>
            <person name="Crous P.W."/>
            <person name="Stergiopoulos I."/>
        </authorList>
    </citation>
    <scope>NUCLEOTIDE SEQUENCE [LARGE SCALE GENOMIC DNA]</scope>
    <source>
        <strain evidence="2 3">CBS 116634</strain>
    </source>
</reference>
<evidence type="ECO:0008006" key="4">
    <source>
        <dbReference type="Google" id="ProtNLM"/>
    </source>
</evidence>
<protein>
    <recommendedName>
        <fullName evidence="4">Cyanovirin-N domain-containing protein</fullName>
    </recommendedName>
</protein>
<dbReference type="Proteomes" id="UP000073492">
    <property type="component" value="Unassembled WGS sequence"/>
</dbReference>
<dbReference type="PROSITE" id="PS51257">
    <property type="entry name" value="PROKAR_LIPOPROTEIN"/>
    <property type="match status" value="1"/>
</dbReference>
<name>A0A139I4T4_9PEZI</name>
<feature type="chain" id="PRO_5007297153" description="Cyanovirin-N domain-containing protein" evidence="1">
    <location>
        <begin position="24"/>
        <end position="147"/>
    </location>
</feature>
<dbReference type="OrthoDB" id="10398132at2759"/>
<organism evidence="2 3">
    <name type="scientific">Pseudocercospora musae</name>
    <dbReference type="NCBI Taxonomy" id="113226"/>
    <lineage>
        <taxon>Eukaryota</taxon>
        <taxon>Fungi</taxon>
        <taxon>Dikarya</taxon>
        <taxon>Ascomycota</taxon>
        <taxon>Pezizomycotina</taxon>
        <taxon>Dothideomycetes</taxon>
        <taxon>Dothideomycetidae</taxon>
        <taxon>Mycosphaerellales</taxon>
        <taxon>Mycosphaerellaceae</taxon>
        <taxon>Pseudocercospora</taxon>
    </lineage>
</organism>
<dbReference type="AlphaFoldDB" id="A0A139I4T4"/>
<comment type="caution">
    <text evidence="2">The sequence shown here is derived from an EMBL/GenBank/DDBJ whole genome shotgun (WGS) entry which is preliminary data.</text>
</comment>
<sequence length="147" mass="15060">MNIRIQTLTIVAVFLSACGGVSAGMLNSHEGAGCVKGSFSRVCSGDGKAVLFCYKSGQTAVLEDCPKADCKIGDFGYAQCASSTGRKHGIGPHECSEVKDGGEGAFVCSQTYDELFQCLKSQKSSAGKCGKGCCTSTVDSGSCPPSC</sequence>
<evidence type="ECO:0000313" key="3">
    <source>
        <dbReference type="Proteomes" id="UP000073492"/>
    </source>
</evidence>
<keyword evidence="3" id="KW-1185">Reference proteome</keyword>
<evidence type="ECO:0000256" key="1">
    <source>
        <dbReference type="SAM" id="SignalP"/>
    </source>
</evidence>